<comment type="subcellular location">
    <subcellularLocation>
        <location evidence="1">Nucleus</location>
    </subcellularLocation>
</comment>
<dbReference type="Pfam" id="PF25429">
    <property type="entry name" value="zf-POGZ"/>
    <property type="match status" value="1"/>
</dbReference>
<keyword evidence="3" id="KW-0677">Repeat</keyword>
<feature type="region of interest" description="Disordered" evidence="8">
    <location>
        <begin position="717"/>
        <end position="751"/>
    </location>
</feature>
<feature type="compositionally biased region" description="Polar residues" evidence="8">
    <location>
        <begin position="1185"/>
        <end position="1197"/>
    </location>
</feature>
<evidence type="ECO:0000256" key="1">
    <source>
        <dbReference type="ARBA" id="ARBA00004123"/>
    </source>
</evidence>
<reference evidence="10" key="1">
    <citation type="submission" date="2015-12" db="EMBL/GenBank/DDBJ databases">
        <title>De novo transcriptome assembly of four potential Pierce s Disease insect vectors from Arizona vineyards.</title>
        <authorList>
            <person name="Tassone E.E."/>
        </authorList>
    </citation>
    <scope>NUCLEOTIDE SEQUENCE</scope>
</reference>
<evidence type="ECO:0000256" key="7">
    <source>
        <dbReference type="PROSITE-ProRule" id="PRU00042"/>
    </source>
</evidence>
<dbReference type="InterPro" id="IPR013087">
    <property type="entry name" value="Znf_C2H2_type"/>
</dbReference>
<name>A0A1B6CG52_9HEMI</name>
<dbReference type="AlphaFoldDB" id="A0A1B6CG52"/>
<dbReference type="PROSITE" id="PS00028">
    <property type="entry name" value="ZINC_FINGER_C2H2_1"/>
    <property type="match status" value="2"/>
</dbReference>
<evidence type="ECO:0000256" key="5">
    <source>
        <dbReference type="ARBA" id="ARBA00022833"/>
    </source>
</evidence>
<evidence type="ECO:0000256" key="4">
    <source>
        <dbReference type="ARBA" id="ARBA00022771"/>
    </source>
</evidence>
<dbReference type="PROSITE" id="PS50157">
    <property type="entry name" value="ZINC_FINGER_C2H2_2"/>
    <property type="match status" value="1"/>
</dbReference>
<evidence type="ECO:0000256" key="2">
    <source>
        <dbReference type="ARBA" id="ARBA00022723"/>
    </source>
</evidence>
<dbReference type="SMART" id="SM00355">
    <property type="entry name" value="ZnF_C2H2"/>
    <property type="match status" value="7"/>
</dbReference>
<feature type="domain" description="C2H2-type" evidence="9">
    <location>
        <begin position="857"/>
        <end position="886"/>
    </location>
</feature>
<evidence type="ECO:0000259" key="9">
    <source>
        <dbReference type="PROSITE" id="PS50157"/>
    </source>
</evidence>
<evidence type="ECO:0000313" key="10">
    <source>
        <dbReference type="EMBL" id="JAS12477.1"/>
    </source>
</evidence>
<feature type="region of interest" description="Disordered" evidence="8">
    <location>
        <begin position="1170"/>
        <end position="1258"/>
    </location>
</feature>
<accession>A0A1B6CG52</accession>
<keyword evidence="5" id="KW-0862">Zinc</keyword>
<evidence type="ECO:0000256" key="8">
    <source>
        <dbReference type="SAM" id="MobiDB-lite"/>
    </source>
</evidence>
<feature type="compositionally biased region" description="Basic and acidic residues" evidence="8">
    <location>
        <begin position="1233"/>
        <end position="1258"/>
    </location>
</feature>
<feature type="compositionally biased region" description="Basic and acidic residues" evidence="8">
    <location>
        <begin position="1174"/>
        <end position="1184"/>
    </location>
</feature>
<sequence length="1258" mass="140018">MGIHKSGGKKRSDMPLQMECFDDELSVTQLAYYNKAETEYKEFLSKAEALIKSSDGNLLESGEKVELWQLNNLTQALVPTSNNLSKQVTTIKPANVVSGKIINQTPITIQSSSQVSSTSILRQNNVTTQGSVVTRTSPIINPQTQQYQFVVDPRVSFVVGPVTAQPTSSTGTVSVPSGAVLQTTPPINTTQILPTSNATSIRQRAPIQVTPVTSVPSNVTFTKLQGNTAGTSAGITPLLTTRAGTSKISVPIIKNTTNNVSYKATEASSVGGIGPKAAQAQASAAKTTGNTSSTTPLVDLTNEDAADSKEVTFNKLSGKTFPSLVVVPRPNLRLKETSQANINQQRSYLDGKVKQVLVLSATKFTEWLIQQGLVRSEQYCSIHINSNMSPVKLKLGMYSDVCKFPYSGGYVWISDCCPQRFVSVFSGSIFEGAPHAPQILLKLIYHWSCQTNIQNITQWVKVENIHVKNFFTNLRAVCTAAVHEKFEKLGGNKKKVEVGVISLGTTSQDGNMRQVKVEVLGIMERDSKLMRLRAVEPLQDGERNYKRRFVKILEPLEQWVDKDSVILTDCTVDKGTLINMGYRSVCQVAANDTTNTMKGFSNSNIMEYLRRIVPRMFQNTLSLLSRHIIQQFLDELVWRERWGYISSHCFDSIILHLSEQTKLDTGDTLNARLSKIAANPFKNWAYANWKTNSTTNANIAPAQRQILATPIDTSSPPPLVQTVATKRQRKPTNTTLPGEPEPKKSNVAGKAAVVSGNTELTALEPYYYGTKAGDPKDGACDKKREINMKCCVCDLLLKDNISMMKHLIDHAYNEGTYLSADPTPICPYCPFKLAGFPSDFALQNHIEENHLKNSAKLLCLICEEKFRDRTNLILHMHHNHHELELPYECGICHMRSSQHHVIIDHFYETHKDGDKIQCPYCLKIVAIETNGRKMTQNCYFFLGHIQKHQRKSIARKCPKCTLWFVHKGILKDHQMKYHNTCKYLDGVERYASTPSDQGILMMPTPLESGVQTHKASQKMKQNTNSSMYTLNLFNSLKFLCDDDNMCCECEGDFLATGHFPGTLSCLKCSFSTCCNKTMQEHLIIFHDKNSKPEFNLGKVITLEKPMFCVCGYNTTSGNRLAKHLANHKRKSAYPSLERALQNTVQGQSASFPPLVTLDDQETVESWQRSYVQRNDNDNADKSEKTGPSTSNKDSPSMLNILGLVRKTSVDESSQDKVMSEGESSKNGENSQDTSEKSNPADEKKKNKIDGCEDKDEVM</sequence>
<keyword evidence="4 7" id="KW-0863">Zinc-finger</keyword>
<dbReference type="GO" id="GO:0003677">
    <property type="term" value="F:DNA binding"/>
    <property type="evidence" value="ECO:0007669"/>
    <property type="project" value="UniProtKB-KW"/>
</dbReference>
<keyword evidence="2" id="KW-0479">Metal-binding</keyword>
<proteinExistence type="predicted"/>
<dbReference type="PANTHER" id="PTHR24406">
    <property type="entry name" value="TRANSCRIPTIONAL REPRESSOR CTCFL-RELATED"/>
    <property type="match status" value="1"/>
</dbReference>
<keyword evidence="6" id="KW-0539">Nucleus</keyword>
<dbReference type="Gene3D" id="3.30.160.60">
    <property type="entry name" value="Classic Zinc Finger"/>
    <property type="match status" value="1"/>
</dbReference>
<organism evidence="10">
    <name type="scientific">Clastoptera arizonana</name>
    <name type="common">Arizona spittle bug</name>
    <dbReference type="NCBI Taxonomy" id="38151"/>
    <lineage>
        <taxon>Eukaryota</taxon>
        <taxon>Metazoa</taxon>
        <taxon>Ecdysozoa</taxon>
        <taxon>Arthropoda</taxon>
        <taxon>Hexapoda</taxon>
        <taxon>Insecta</taxon>
        <taxon>Pterygota</taxon>
        <taxon>Neoptera</taxon>
        <taxon>Paraneoptera</taxon>
        <taxon>Hemiptera</taxon>
        <taxon>Auchenorrhyncha</taxon>
        <taxon>Cercopoidea</taxon>
        <taxon>Clastopteridae</taxon>
        <taxon>Clastoptera</taxon>
    </lineage>
</organism>
<dbReference type="InterPro" id="IPR050888">
    <property type="entry name" value="ZnF_C2H2-type_TF"/>
</dbReference>
<dbReference type="GO" id="GO:0008270">
    <property type="term" value="F:zinc ion binding"/>
    <property type="evidence" value="ECO:0007669"/>
    <property type="project" value="UniProtKB-KW"/>
</dbReference>
<dbReference type="InterPro" id="IPR057618">
    <property type="entry name" value="Znf_POGZ/Z280C-D-like"/>
</dbReference>
<evidence type="ECO:0000256" key="6">
    <source>
        <dbReference type="ARBA" id="ARBA00023242"/>
    </source>
</evidence>
<dbReference type="GO" id="GO:0005634">
    <property type="term" value="C:nucleus"/>
    <property type="evidence" value="ECO:0007669"/>
    <property type="project" value="UniProtKB-SubCell"/>
</dbReference>
<dbReference type="EMBL" id="GEDC01024821">
    <property type="protein sequence ID" value="JAS12477.1"/>
    <property type="molecule type" value="Transcribed_RNA"/>
</dbReference>
<feature type="compositionally biased region" description="Basic and acidic residues" evidence="8">
    <location>
        <begin position="1207"/>
        <end position="1225"/>
    </location>
</feature>
<evidence type="ECO:0000256" key="3">
    <source>
        <dbReference type="ARBA" id="ARBA00022737"/>
    </source>
</evidence>
<protein>
    <recommendedName>
        <fullName evidence="9">C2H2-type domain-containing protein</fullName>
    </recommendedName>
</protein>
<gene>
    <name evidence="10" type="ORF">g.10946</name>
</gene>